<comment type="pathway">
    <text evidence="2">Carbohydrate degradation; pentose phosphate pathway; D-ribose 5-phosphate from D-ribulose 5-phosphate (non-oxidative stage): step 1/1.</text>
</comment>
<dbReference type="GO" id="GO:0009052">
    <property type="term" value="P:pentose-phosphate shunt, non-oxidative branch"/>
    <property type="evidence" value="ECO:0007669"/>
    <property type="project" value="InterPro"/>
</dbReference>
<dbReference type="EMBL" id="JABFUD020000004">
    <property type="protein sequence ID" value="KAI5080861.1"/>
    <property type="molecule type" value="Genomic_DNA"/>
</dbReference>
<keyword evidence="8" id="KW-1185">Reference proteome</keyword>
<comment type="similarity">
    <text evidence="3">Belongs to the ribose 5-phosphate isomerase family.</text>
</comment>
<comment type="catalytic activity">
    <reaction evidence="1">
        <text>aldehydo-D-ribose 5-phosphate = D-ribulose 5-phosphate</text>
        <dbReference type="Rhea" id="RHEA:14657"/>
        <dbReference type="ChEBI" id="CHEBI:58121"/>
        <dbReference type="ChEBI" id="CHEBI:58273"/>
        <dbReference type="EC" id="5.3.1.6"/>
    </reaction>
</comment>
<dbReference type="PANTHER" id="PTHR11934:SF0">
    <property type="entry name" value="RIBOSE-5-PHOSPHATE ISOMERASE"/>
    <property type="match status" value="1"/>
</dbReference>
<dbReference type="NCBIfam" id="NF001924">
    <property type="entry name" value="PRK00702.1"/>
    <property type="match status" value="1"/>
</dbReference>
<dbReference type="Pfam" id="PF06026">
    <property type="entry name" value="Rib_5-P_isom_A"/>
    <property type="match status" value="1"/>
</dbReference>
<name>A0A9D4ZPC8_ADICA</name>
<dbReference type="FunFam" id="3.40.50.1360:FF:000001">
    <property type="entry name" value="Ribose-5-phosphate isomerase A"/>
    <property type="match status" value="1"/>
</dbReference>
<reference evidence="7" key="1">
    <citation type="submission" date="2021-01" db="EMBL/GenBank/DDBJ databases">
        <title>Adiantum capillus-veneris genome.</title>
        <authorList>
            <person name="Fang Y."/>
            <person name="Liao Q."/>
        </authorList>
    </citation>
    <scope>NUCLEOTIDE SEQUENCE</scope>
    <source>
        <strain evidence="7">H3</strain>
        <tissue evidence="7">Leaf</tissue>
    </source>
</reference>
<dbReference type="GO" id="GO:0005737">
    <property type="term" value="C:cytoplasm"/>
    <property type="evidence" value="ECO:0007669"/>
    <property type="project" value="TreeGrafter"/>
</dbReference>
<dbReference type="AlphaFoldDB" id="A0A9D4ZPC8"/>
<dbReference type="SUPFAM" id="SSF100950">
    <property type="entry name" value="NagB/RpiA/CoA transferase-like"/>
    <property type="match status" value="1"/>
</dbReference>
<protein>
    <recommendedName>
        <fullName evidence="4">ribose-5-phosphate isomerase</fullName>
        <ecNumber evidence="4">5.3.1.6</ecNumber>
    </recommendedName>
    <alternativeName>
        <fullName evidence="6">Phosphoriboisomerase</fullName>
    </alternativeName>
</protein>
<dbReference type="Proteomes" id="UP000886520">
    <property type="component" value="Chromosome 4"/>
</dbReference>
<sequence>MALLKASSFPGLSLPAENRLMCKRSLEFSLCRSFKASSESAPVDPGVQVSLKRAVAKKVVELIKPGMIVGLGTGSTASLAIEEMGKLIQKGKLKDVVGVGVSYQSRVLARQFGVKTADLNDVNTIDLAFDGADEVDSSMNLIKGGGAAHTMAKVVDTMAKQCVVIVDQSKIVSELGLTFPVPVEVLPQAISAVLRKLVALGGVPEIRSALRKDGPVITDLGNMVVDVRFSEAIKDPSALEKEINMIPGVVENGLFIGVANSVLVATQDGDDIQVVELAEFVSSLKSAKEV</sequence>
<dbReference type="SUPFAM" id="SSF75445">
    <property type="entry name" value="D-ribose-5-phosphate isomerase (RpiA), lid domain"/>
    <property type="match status" value="1"/>
</dbReference>
<dbReference type="FunFam" id="3.30.70.260:FF:000018">
    <property type="entry name" value="Ribose-5-phosphate isomerase A"/>
    <property type="match status" value="1"/>
</dbReference>
<evidence type="ECO:0000313" key="7">
    <source>
        <dbReference type="EMBL" id="KAI5080861.1"/>
    </source>
</evidence>
<dbReference type="CDD" id="cd01398">
    <property type="entry name" value="RPI_A"/>
    <property type="match status" value="1"/>
</dbReference>
<evidence type="ECO:0000256" key="1">
    <source>
        <dbReference type="ARBA" id="ARBA00001713"/>
    </source>
</evidence>
<dbReference type="EC" id="5.3.1.6" evidence="4"/>
<accession>A0A9D4ZPC8</accession>
<comment type="caution">
    <text evidence="7">The sequence shown here is derived from an EMBL/GenBank/DDBJ whole genome shotgun (WGS) entry which is preliminary data.</text>
</comment>
<dbReference type="PANTHER" id="PTHR11934">
    <property type="entry name" value="RIBOSE-5-PHOSPHATE ISOMERASE"/>
    <property type="match status" value="1"/>
</dbReference>
<evidence type="ECO:0000256" key="6">
    <source>
        <dbReference type="ARBA" id="ARBA00029734"/>
    </source>
</evidence>
<evidence type="ECO:0000313" key="8">
    <source>
        <dbReference type="Proteomes" id="UP000886520"/>
    </source>
</evidence>
<organism evidence="7 8">
    <name type="scientific">Adiantum capillus-veneris</name>
    <name type="common">Maidenhair fern</name>
    <dbReference type="NCBI Taxonomy" id="13818"/>
    <lineage>
        <taxon>Eukaryota</taxon>
        <taxon>Viridiplantae</taxon>
        <taxon>Streptophyta</taxon>
        <taxon>Embryophyta</taxon>
        <taxon>Tracheophyta</taxon>
        <taxon>Polypodiopsida</taxon>
        <taxon>Polypodiidae</taxon>
        <taxon>Polypodiales</taxon>
        <taxon>Pteridineae</taxon>
        <taxon>Pteridaceae</taxon>
        <taxon>Vittarioideae</taxon>
        <taxon>Adiantum</taxon>
    </lineage>
</organism>
<dbReference type="InterPro" id="IPR004788">
    <property type="entry name" value="Ribose5P_isomerase_type_A"/>
</dbReference>
<evidence type="ECO:0000256" key="5">
    <source>
        <dbReference type="ARBA" id="ARBA00023235"/>
    </source>
</evidence>
<evidence type="ECO:0000256" key="2">
    <source>
        <dbReference type="ARBA" id="ARBA00004988"/>
    </source>
</evidence>
<dbReference type="OrthoDB" id="747268at2759"/>
<dbReference type="NCBIfam" id="TIGR00021">
    <property type="entry name" value="rpiA"/>
    <property type="match status" value="1"/>
</dbReference>
<keyword evidence="5" id="KW-0413">Isomerase</keyword>
<evidence type="ECO:0000256" key="3">
    <source>
        <dbReference type="ARBA" id="ARBA00008088"/>
    </source>
</evidence>
<dbReference type="InterPro" id="IPR020672">
    <property type="entry name" value="Ribose5P_isomerase_typA_subgr"/>
</dbReference>
<dbReference type="Gene3D" id="3.40.50.1360">
    <property type="match status" value="1"/>
</dbReference>
<proteinExistence type="inferred from homology"/>
<dbReference type="GO" id="GO:0004751">
    <property type="term" value="F:ribose-5-phosphate isomerase activity"/>
    <property type="evidence" value="ECO:0007669"/>
    <property type="project" value="UniProtKB-EC"/>
</dbReference>
<gene>
    <name evidence="7" type="ORF">GOP47_0004044</name>
</gene>
<dbReference type="InterPro" id="IPR037171">
    <property type="entry name" value="NagB/RpiA_transferase-like"/>
</dbReference>
<dbReference type="GO" id="GO:0006014">
    <property type="term" value="P:D-ribose metabolic process"/>
    <property type="evidence" value="ECO:0007669"/>
    <property type="project" value="TreeGrafter"/>
</dbReference>
<evidence type="ECO:0000256" key="4">
    <source>
        <dbReference type="ARBA" id="ARBA00011959"/>
    </source>
</evidence>
<dbReference type="HAMAP" id="MF_00170">
    <property type="entry name" value="Rib_5P_isom_A"/>
    <property type="match status" value="1"/>
</dbReference>
<dbReference type="Gene3D" id="3.30.70.260">
    <property type="match status" value="1"/>
</dbReference>